<dbReference type="InterPro" id="IPR011330">
    <property type="entry name" value="Glyco_hydro/deAcase_b/a-brl"/>
</dbReference>
<feature type="compositionally biased region" description="Low complexity" evidence="1">
    <location>
        <begin position="80"/>
        <end position="97"/>
    </location>
</feature>
<dbReference type="CDD" id="cd10936">
    <property type="entry name" value="CE4_DAC2"/>
    <property type="match status" value="1"/>
</dbReference>
<feature type="compositionally biased region" description="Low complexity" evidence="1">
    <location>
        <begin position="56"/>
        <end position="71"/>
    </location>
</feature>
<protein>
    <submittedName>
        <fullName evidence="2">Uncharacterized conserved protein YibQ, putative polysaccharide deacetylase 2 family</fullName>
    </submittedName>
</protein>
<dbReference type="Pfam" id="PF04748">
    <property type="entry name" value="Polysacc_deac_2"/>
    <property type="match status" value="1"/>
</dbReference>
<feature type="compositionally biased region" description="Low complexity" evidence="1">
    <location>
        <begin position="259"/>
        <end position="277"/>
    </location>
</feature>
<dbReference type="STRING" id="571298.SAMN04488026_103215"/>
<dbReference type="Gene3D" id="3.20.20.370">
    <property type="entry name" value="Glycoside hydrolase/deacetylase"/>
    <property type="match status" value="1"/>
</dbReference>
<sequence>MGRGILSGLIWGSIISVVVLGAMSQLSPIDASRQMSKNEVETAETPADGEATPEGAEAVAETDAPAEEAAPGVAPLMQSPEAETTPEPAAEPPAAEAVASGEQKRPVTAVELPAGSEFRKAPAETDAELPEGAAAPAPVSAPAAPSRGGEDVVASLPQDAAPRPALPGMEVSAPNAPLAEPEAADTTAPAQGDAPEAAMGPSLPQLDSGEAAPEGNLVTGFPPPRRAEAVEAPAVLPSEGSGETIAEVETEAESVKAVGAPETQAAETAETAGSAPEVSSLAPEAPQSVQAASDAETMAAEPGAAETLAGAVEPDARQPATEAEETVAAAAQAPEVSTLAPATGGAFVSAVQQTPEPVAAAPAATQGAAATATEDAETAAPVVASDSPLAGGTFGDGSATTATAEQADPVAPQTVTGSQAPATEATGIATHVRPLTERVGVSSRLPQIGVSEDEGEEELALAETTESQDPTAERALTLGALARNARPFENPEGKPLFSVILIDEGDAGLDRSVLSTFSFPVTFAIDPTRPDARAAAEEFARAGFEVVALASGVPGGATPRDLETSLEAHLAQLPQAVALMDPEEGGIGGDRELVEQALMIAAQEGHGLIGWSRGLGPLEAAARKGDFPVGLVYRVLDAGGESSPTIRRYLDRAAFKAAQDGAVIMVGHSRPETVTALFSWALGGKAGQVALAPVSAVLRQQ</sequence>
<accession>A0A1G8ZF48</accession>
<dbReference type="GO" id="GO:0005975">
    <property type="term" value="P:carbohydrate metabolic process"/>
    <property type="evidence" value="ECO:0007669"/>
    <property type="project" value="InterPro"/>
</dbReference>
<gene>
    <name evidence="2" type="ORF">SAMN04488026_103215</name>
</gene>
<dbReference type="EMBL" id="FNEK01000032">
    <property type="protein sequence ID" value="SDK13746.1"/>
    <property type="molecule type" value="Genomic_DNA"/>
</dbReference>
<evidence type="ECO:0000313" key="3">
    <source>
        <dbReference type="Proteomes" id="UP000199382"/>
    </source>
</evidence>
<feature type="region of interest" description="Disordered" evidence="1">
    <location>
        <begin position="30"/>
        <end position="332"/>
    </location>
</feature>
<feature type="compositionally biased region" description="Low complexity" evidence="1">
    <location>
        <begin position="130"/>
        <end position="146"/>
    </location>
</feature>
<name>A0A1G8ZF48_9RHOB</name>
<dbReference type="AlphaFoldDB" id="A0A1G8ZF48"/>
<feature type="compositionally biased region" description="Low complexity" evidence="1">
    <location>
        <begin position="173"/>
        <end position="190"/>
    </location>
</feature>
<proteinExistence type="predicted"/>
<dbReference type="SUPFAM" id="SSF88713">
    <property type="entry name" value="Glycoside hydrolase/deacetylase"/>
    <property type="match status" value="1"/>
</dbReference>
<keyword evidence="3" id="KW-1185">Reference proteome</keyword>
<evidence type="ECO:0000256" key="1">
    <source>
        <dbReference type="SAM" id="MobiDB-lite"/>
    </source>
</evidence>
<organism evidence="2 3">
    <name type="scientific">Aliiruegeria lutimaris</name>
    <dbReference type="NCBI Taxonomy" id="571298"/>
    <lineage>
        <taxon>Bacteria</taxon>
        <taxon>Pseudomonadati</taxon>
        <taxon>Pseudomonadota</taxon>
        <taxon>Alphaproteobacteria</taxon>
        <taxon>Rhodobacterales</taxon>
        <taxon>Roseobacteraceae</taxon>
        <taxon>Aliiruegeria</taxon>
    </lineage>
</organism>
<feature type="compositionally biased region" description="Low complexity" evidence="1">
    <location>
        <begin position="318"/>
        <end position="332"/>
    </location>
</feature>
<dbReference type="OrthoDB" id="7658418at2"/>
<reference evidence="2 3" key="1">
    <citation type="submission" date="2016-10" db="EMBL/GenBank/DDBJ databases">
        <authorList>
            <person name="de Groot N.N."/>
        </authorList>
    </citation>
    <scope>NUCLEOTIDE SEQUENCE [LARGE SCALE GENOMIC DNA]</scope>
    <source>
        <strain evidence="2 3">DSM 25294</strain>
    </source>
</reference>
<dbReference type="InterPro" id="IPR006837">
    <property type="entry name" value="Divergent_DAC"/>
</dbReference>
<feature type="region of interest" description="Disordered" evidence="1">
    <location>
        <begin position="385"/>
        <end position="434"/>
    </location>
</feature>
<dbReference type="RefSeq" id="WP_093157816.1">
    <property type="nucleotide sequence ID" value="NZ_FNEK01000032.1"/>
</dbReference>
<evidence type="ECO:0000313" key="2">
    <source>
        <dbReference type="EMBL" id="SDK13746.1"/>
    </source>
</evidence>
<dbReference type="Proteomes" id="UP000199382">
    <property type="component" value="Unassembled WGS sequence"/>
</dbReference>